<dbReference type="InterPro" id="IPR050315">
    <property type="entry name" value="FAD-oxidoreductase_2"/>
</dbReference>
<dbReference type="InterPro" id="IPR036188">
    <property type="entry name" value="FAD/NAD-bd_sf"/>
</dbReference>
<dbReference type="Gene3D" id="3.90.700.10">
    <property type="entry name" value="Succinate dehydrogenase/fumarate reductase flavoprotein, catalytic domain"/>
    <property type="match status" value="1"/>
</dbReference>
<protein>
    <submittedName>
        <fullName evidence="6">FAD-dependent oxidoreductase</fullName>
    </submittedName>
</protein>
<keyword evidence="2" id="KW-0285">Flavoprotein</keyword>
<keyword evidence="4" id="KW-0560">Oxidoreductase</keyword>
<name>A0ABU2GYG0_9ACTN</name>
<dbReference type="RefSeq" id="WP_310952271.1">
    <property type="nucleotide sequence ID" value="NZ_JAVLUS010000026.1"/>
</dbReference>
<evidence type="ECO:0000256" key="1">
    <source>
        <dbReference type="ARBA" id="ARBA00001974"/>
    </source>
</evidence>
<dbReference type="Proteomes" id="UP001265083">
    <property type="component" value="Unassembled WGS sequence"/>
</dbReference>
<dbReference type="Pfam" id="PF00890">
    <property type="entry name" value="FAD_binding_2"/>
    <property type="match status" value="1"/>
</dbReference>
<accession>A0ABU2GYG0</accession>
<keyword evidence="7" id="KW-1185">Reference proteome</keyword>
<dbReference type="EMBL" id="JAVLUS010000026">
    <property type="protein sequence ID" value="MDS1116492.1"/>
    <property type="molecule type" value="Genomic_DNA"/>
</dbReference>
<evidence type="ECO:0000256" key="4">
    <source>
        <dbReference type="ARBA" id="ARBA00023002"/>
    </source>
</evidence>
<comment type="caution">
    <text evidence="6">The sequence shown here is derived from an EMBL/GenBank/DDBJ whole genome shotgun (WGS) entry which is preliminary data.</text>
</comment>
<keyword evidence="3" id="KW-0274">FAD</keyword>
<dbReference type="InterPro" id="IPR003953">
    <property type="entry name" value="FAD-dep_OxRdtase_2_FAD-bd"/>
</dbReference>
<comment type="cofactor">
    <cofactor evidence="1">
        <name>FAD</name>
        <dbReference type="ChEBI" id="CHEBI:57692"/>
    </cofactor>
</comment>
<evidence type="ECO:0000313" key="6">
    <source>
        <dbReference type="EMBL" id="MDS1116492.1"/>
    </source>
</evidence>
<evidence type="ECO:0000313" key="7">
    <source>
        <dbReference type="Proteomes" id="UP001265083"/>
    </source>
</evidence>
<evidence type="ECO:0000259" key="5">
    <source>
        <dbReference type="Pfam" id="PF00890"/>
    </source>
</evidence>
<dbReference type="SUPFAM" id="SSF51905">
    <property type="entry name" value="FAD/NAD(P)-binding domain"/>
    <property type="match status" value="1"/>
</dbReference>
<evidence type="ECO:0000256" key="3">
    <source>
        <dbReference type="ARBA" id="ARBA00022827"/>
    </source>
</evidence>
<gene>
    <name evidence="6" type="ORF">RD149_22350</name>
</gene>
<sequence>MEQATWDTSYDVVVVGSGGAALAGALAAVARGLTVCVVEKTDRFGGTSAYSGGSVWLPGNHVLQRDGVEDSVDAGLTYFRATVGDRTDPEVQRAYLETGPVVAAFLENEAGIPLEHRPFPDYFAAAGRKDLGRSIFAKPIAAEAVGDRLDDIRPMVPTDQFGVDMDRTVLDGGQAWIARMLLALDETGRATMHLETAAEALVTDDSERVTGVLVRDGDGERRIRARGGVLLAAGGFERSTELRRELQQMPSADWTSSHPATGSGDALAMLRDVGAKLDLLDQSWWCPATLFPNGHAVFTLGLRAGIVVDETATRFANELLPYDQMGRAMRERMSAGKGDAFWYIFDDRFGDDLPAICAPLPDRDAMTEAGLWHTALSLEDLAGAIGVDAASLAETVDRFNRFAAEGVDEDFHRGEDPYGRFFLGAQTAAQCLTALDGSRFHAVRMVLGDLGTKGGAVITGDGAVVRSDGSGVVAGLYAAGNSTASVSGEVYPGPGTPLGSGMVMAYRAVADMASRLADTVTAPA</sequence>
<reference evidence="6 7" key="1">
    <citation type="submission" date="2023-08" db="EMBL/GenBank/DDBJ databases">
        <title>Bioegradation of LLDPE and BLDPE plastic by marine bacteria from coast plastic debris.</title>
        <authorList>
            <person name="Rong Z."/>
        </authorList>
    </citation>
    <scope>NUCLEOTIDE SEQUENCE [LARGE SCALE GENOMIC DNA]</scope>
    <source>
        <strain evidence="6 7">Z-2</strain>
    </source>
</reference>
<dbReference type="SUPFAM" id="SSF56425">
    <property type="entry name" value="Succinate dehydrogenase/fumarate reductase flavoprotein, catalytic domain"/>
    <property type="match status" value="1"/>
</dbReference>
<organism evidence="6 7">
    <name type="scientific">Gordonia westfalica</name>
    <dbReference type="NCBI Taxonomy" id="158898"/>
    <lineage>
        <taxon>Bacteria</taxon>
        <taxon>Bacillati</taxon>
        <taxon>Actinomycetota</taxon>
        <taxon>Actinomycetes</taxon>
        <taxon>Mycobacteriales</taxon>
        <taxon>Gordoniaceae</taxon>
        <taxon>Gordonia</taxon>
    </lineage>
</organism>
<dbReference type="Gene3D" id="3.50.50.60">
    <property type="entry name" value="FAD/NAD(P)-binding domain"/>
    <property type="match status" value="1"/>
</dbReference>
<evidence type="ECO:0000256" key="2">
    <source>
        <dbReference type="ARBA" id="ARBA00022630"/>
    </source>
</evidence>
<dbReference type="PANTHER" id="PTHR43400:SF10">
    <property type="entry name" value="3-OXOSTEROID 1-DEHYDROGENASE"/>
    <property type="match status" value="1"/>
</dbReference>
<proteinExistence type="predicted"/>
<dbReference type="PANTHER" id="PTHR43400">
    <property type="entry name" value="FUMARATE REDUCTASE"/>
    <property type="match status" value="1"/>
</dbReference>
<feature type="domain" description="FAD-dependent oxidoreductase 2 FAD-binding" evidence="5">
    <location>
        <begin position="11"/>
        <end position="498"/>
    </location>
</feature>
<dbReference type="InterPro" id="IPR027477">
    <property type="entry name" value="Succ_DH/fumarate_Rdtase_cat_sf"/>
</dbReference>